<evidence type="ECO:0000256" key="2">
    <source>
        <dbReference type="ARBA" id="ARBA00022801"/>
    </source>
</evidence>
<dbReference type="PANTHER" id="PTHR43798">
    <property type="entry name" value="MONOACYLGLYCEROL LIPASE"/>
    <property type="match status" value="1"/>
</dbReference>
<evidence type="ECO:0000259" key="4">
    <source>
        <dbReference type="Pfam" id="PF00561"/>
    </source>
</evidence>
<keyword evidence="2 5" id="KW-0378">Hydrolase</keyword>
<dbReference type="SUPFAM" id="SSF53474">
    <property type="entry name" value="alpha/beta-Hydrolases"/>
    <property type="match status" value="1"/>
</dbReference>
<evidence type="ECO:0000313" key="5">
    <source>
        <dbReference type="EMBL" id="TFW27980.1"/>
    </source>
</evidence>
<dbReference type="GO" id="GO:0008233">
    <property type="term" value="F:peptidase activity"/>
    <property type="evidence" value="ECO:0007669"/>
    <property type="project" value="InterPro"/>
</dbReference>
<sequence length="318" mass="34725">MKSLSALLFACLGAGQVMAAADLVEGDLPSGAASLHYWVQGSGAPVVMLSGGPGFASYLHPVMAELAKSGHQAIMLDQRGTGRSKVTPMDATTINADLLVEDLEVLRKHLGLAHWSVLGHSWGGMLAMRYGIAHPDRTDALLLVGSGPMAWTQEFQRYFSDNIHSRLLPSDLDSEAYWNDPERRKADPERANLESLRAILPGYFYNRKDGLAFHDGLSAPGAKSDAMSRYTMKQVAKQDLTEGMQAFGQPVLLLMGRQDPVGETTQYRIRDANRGAQLVFIEKSGHFPWIEQPVAFYGAVNGFLDGSVANARKHEQVK</sequence>
<dbReference type="InterPro" id="IPR002410">
    <property type="entry name" value="Peptidase_S33"/>
</dbReference>
<dbReference type="GO" id="GO:0006508">
    <property type="term" value="P:proteolysis"/>
    <property type="evidence" value="ECO:0007669"/>
    <property type="project" value="InterPro"/>
</dbReference>
<keyword evidence="3" id="KW-0732">Signal</keyword>
<keyword evidence="6" id="KW-1185">Reference proteome</keyword>
<proteinExistence type="inferred from homology"/>
<feature type="chain" id="PRO_5021220128" evidence="3">
    <location>
        <begin position="20"/>
        <end position="318"/>
    </location>
</feature>
<feature type="domain" description="AB hydrolase-1" evidence="4">
    <location>
        <begin position="45"/>
        <end position="292"/>
    </location>
</feature>
<dbReference type="Proteomes" id="UP000297729">
    <property type="component" value="Unassembled WGS sequence"/>
</dbReference>
<dbReference type="RefSeq" id="WP_135200678.1">
    <property type="nucleotide sequence ID" value="NZ_SPVG01000060.1"/>
</dbReference>
<dbReference type="Gene3D" id="3.40.50.1820">
    <property type="entry name" value="alpha/beta hydrolase"/>
    <property type="match status" value="1"/>
</dbReference>
<reference evidence="5 6" key="1">
    <citation type="submission" date="2019-03" db="EMBL/GenBank/DDBJ databases">
        <title>Draft Genome Sequence of Duganella callidus sp. nov., a Novel Duganella Species Isolated from Cultivated Soil.</title>
        <authorList>
            <person name="Raths R."/>
            <person name="Peta V."/>
            <person name="Bucking H."/>
        </authorList>
    </citation>
    <scope>NUCLEOTIDE SEQUENCE [LARGE SCALE GENOMIC DNA]</scope>
    <source>
        <strain evidence="5 6">DN04</strain>
    </source>
</reference>
<name>A0A4Y9SMW5_9BURK</name>
<evidence type="ECO:0000256" key="3">
    <source>
        <dbReference type="SAM" id="SignalP"/>
    </source>
</evidence>
<evidence type="ECO:0000256" key="1">
    <source>
        <dbReference type="ARBA" id="ARBA00010088"/>
    </source>
</evidence>
<dbReference type="Pfam" id="PF00561">
    <property type="entry name" value="Abhydrolase_1"/>
    <property type="match status" value="1"/>
</dbReference>
<dbReference type="PRINTS" id="PR00111">
    <property type="entry name" value="ABHYDROLASE"/>
</dbReference>
<protein>
    <submittedName>
        <fullName evidence="5">Alpha/beta hydrolase</fullName>
    </submittedName>
</protein>
<dbReference type="InterPro" id="IPR000073">
    <property type="entry name" value="AB_hydrolase_1"/>
</dbReference>
<organism evidence="5 6">
    <name type="scientific">Duganella callida</name>
    <dbReference type="NCBI Taxonomy" id="2561932"/>
    <lineage>
        <taxon>Bacteria</taxon>
        <taxon>Pseudomonadati</taxon>
        <taxon>Pseudomonadota</taxon>
        <taxon>Betaproteobacteria</taxon>
        <taxon>Burkholderiales</taxon>
        <taxon>Oxalobacteraceae</taxon>
        <taxon>Telluria group</taxon>
        <taxon>Duganella</taxon>
    </lineage>
</organism>
<evidence type="ECO:0000313" key="6">
    <source>
        <dbReference type="Proteomes" id="UP000297729"/>
    </source>
</evidence>
<comment type="similarity">
    <text evidence="1">Belongs to the peptidase S33 family.</text>
</comment>
<comment type="caution">
    <text evidence="5">The sequence shown here is derived from an EMBL/GenBank/DDBJ whole genome shotgun (WGS) entry which is preliminary data.</text>
</comment>
<dbReference type="PRINTS" id="PR00793">
    <property type="entry name" value="PROAMNOPTASE"/>
</dbReference>
<dbReference type="GO" id="GO:0016020">
    <property type="term" value="C:membrane"/>
    <property type="evidence" value="ECO:0007669"/>
    <property type="project" value="TreeGrafter"/>
</dbReference>
<dbReference type="InterPro" id="IPR050266">
    <property type="entry name" value="AB_hydrolase_sf"/>
</dbReference>
<gene>
    <name evidence="5" type="ORF">E4L98_06110</name>
</gene>
<dbReference type="AlphaFoldDB" id="A0A4Y9SMW5"/>
<dbReference type="InterPro" id="IPR029058">
    <property type="entry name" value="AB_hydrolase_fold"/>
</dbReference>
<dbReference type="OrthoDB" id="9793083at2"/>
<accession>A0A4Y9SMW5</accession>
<dbReference type="EMBL" id="SPVG01000060">
    <property type="protein sequence ID" value="TFW27980.1"/>
    <property type="molecule type" value="Genomic_DNA"/>
</dbReference>
<feature type="signal peptide" evidence="3">
    <location>
        <begin position="1"/>
        <end position="19"/>
    </location>
</feature>
<dbReference type="PANTHER" id="PTHR43798:SF33">
    <property type="entry name" value="HYDROLASE, PUTATIVE (AFU_ORTHOLOGUE AFUA_2G14860)-RELATED"/>
    <property type="match status" value="1"/>
</dbReference>